<accession>A0AAV3R2C6</accession>
<evidence type="ECO:0000256" key="6">
    <source>
        <dbReference type="ARBA" id="ARBA00022640"/>
    </source>
</evidence>
<proteinExistence type="inferred from homology"/>
<dbReference type="AlphaFoldDB" id="A0AAV3R2C6"/>
<comment type="caution">
    <text evidence="13">The sequence shown here is derived from an EMBL/GenBank/DDBJ whole genome shotgun (WGS) entry which is preliminary data.</text>
</comment>
<organism evidence="13 14">
    <name type="scientific">Lithospermum erythrorhizon</name>
    <name type="common">Purple gromwell</name>
    <name type="synonym">Lithospermum officinale var. erythrorhizon</name>
    <dbReference type="NCBI Taxonomy" id="34254"/>
    <lineage>
        <taxon>Eukaryota</taxon>
        <taxon>Viridiplantae</taxon>
        <taxon>Streptophyta</taxon>
        <taxon>Embryophyta</taxon>
        <taxon>Tracheophyta</taxon>
        <taxon>Spermatophyta</taxon>
        <taxon>Magnoliopsida</taxon>
        <taxon>eudicotyledons</taxon>
        <taxon>Gunneridae</taxon>
        <taxon>Pentapetalae</taxon>
        <taxon>asterids</taxon>
        <taxon>lamiids</taxon>
        <taxon>Boraginales</taxon>
        <taxon>Boraginaceae</taxon>
        <taxon>Boraginoideae</taxon>
        <taxon>Lithospermeae</taxon>
        <taxon>Lithospermum</taxon>
    </lineage>
</organism>
<keyword evidence="8" id="KW-0793">Thylakoid</keyword>
<dbReference type="SUPFAM" id="SSF54534">
    <property type="entry name" value="FKBP-like"/>
    <property type="match status" value="1"/>
</dbReference>
<dbReference type="EMBL" id="BAABME010024343">
    <property type="protein sequence ID" value="GAA0170019.1"/>
    <property type="molecule type" value="Genomic_DNA"/>
</dbReference>
<dbReference type="PANTHER" id="PTHR47833">
    <property type="entry name" value="PHOTOSYNTHETIC NDH SUBUNIT OF LUMENAL LOCATION 4, CHLOROPLASTIC"/>
    <property type="match status" value="1"/>
</dbReference>
<dbReference type="PROSITE" id="PS50059">
    <property type="entry name" value="FKBP_PPIASE"/>
    <property type="match status" value="1"/>
</dbReference>
<evidence type="ECO:0000256" key="4">
    <source>
        <dbReference type="ARBA" id="ARBA00013194"/>
    </source>
</evidence>
<dbReference type="GO" id="GO:0009543">
    <property type="term" value="C:chloroplast thylakoid lumen"/>
    <property type="evidence" value="ECO:0007669"/>
    <property type="project" value="UniProtKB-SubCell"/>
</dbReference>
<keyword evidence="7" id="KW-0809">Transit peptide</keyword>
<name>A0AAV3R2C6_LITER</name>
<dbReference type="GO" id="GO:0003755">
    <property type="term" value="F:peptidyl-prolyl cis-trans isomerase activity"/>
    <property type="evidence" value="ECO:0007669"/>
    <property type="project" value="UniProtKB-KW"/>
</dbReference>
<keyword evidence="9 11" id="KW-0697">Rotamase</keyword>
<comment type="subcellular location">
    <subcellularLocation>
        <location evidence="2">Plastid</location>
        <location evidence="2">Chloroplast thylakoid lumen</location>
    </subcellularLocation>
</comment>
<dbReference type="InterPro" id="IPR044183">
    <property type="entry name" value="PNSL4/FKBP13-like"/>
</dbReference>
<dbReference type="PANTHER" id="PTHR47833:SF2">
    <property type="entry name" value="PEPTIDYLPROLYL ISOMERASE"/>
    <property type="match status" value="1"/>
</dbReference>
<feature type="domain" description="PPIase FKBP-type" evidence="12">
    <location>
        <begin position="115"/>
        <end position="214"/>
    </location>
</feature>
<keyword evidence="11" id="KW-0413">Isomerase</keyword>
<evidence type="ECO:0000256" key="10">
    <source>
        <dbReference type="ARBA" id="ARBA00023157"/>
    </source>
</evidence>
<dbReference type="Proteomes" id="UP001454036">
    <property type="component" value="Unassembled WGS sequence"/>
</dbReference>
<evidence type="ECO:0000256" key="3">
    <source>
        <dbReference type="ARBA" id="ARBA00006577"/>
    </source>
</evidence>
<dbReference type="InterPro" id="IPR001179">
    <property type="entry name" value="PPIase_FKBP_dom"/>
</dbReference>
<protein>
    <recommendedName>
        <fullName evidence="4 11">peptidylprolyl isomerase</fullName>
        <ecNumber evidence="4 11">5.2.1.8</ecNumber>
    </recommendedName>
</protein>
<dbReference type="Pfam" id="PF00254">
    <property type="entry name" value="FKBP_C"/>
    <property type="match status" value="1"/>
</dbReference>
<evidence type="ECO:0000256" key="5">
    <source>
        <dbReference type="ARBA" id="ARBA00022528"/>
    </source>
</evidence>
<evidence type="ECO:0000256" key="11">
    <source>
        <dbReference type="PROSITE-ProRule" id="PRU00277"/>
    </source>
</evidence>
<comment type="similarity">
    <text evidence="3">Belongs to the FKBP-type PPIase family.</text>
</comment>
<dbReference type="Gene3D" id="3.10.50.40">
    <property type="match status" value="1"/>
</dbReference>
<keyword evidence="14" id="KW-1185">Reference proteome</keyword>
<evidence type="ECO:0000256" key="7">
    <source>
        <dbReference type="ARBA" id="ARBA00022946"/>
    </source>
</evidence>
<evidence type="ECO:0000259" key="12">
    <source>
        <dbReference type="PROSITE" id="PS50059"/>
    </source>
</evidence>
<comment type="catalytic activity">
    <reaction evidence="1 11">
        <text>[protein]-peptidylproline (omega=180) = [protein]-peptidylproline (omega=0)</text>
        <dbReference type="Rhea" id="RHEA:16237"/>
        <dbReference type="Rhea" id="RHEA-COMP:10747"/>
        <dbReference type="Rhea" id="RHEA-COMP:10748"/>
        <dbReference type="ChEBI" id="CHEBI:83833"/>
        <dbReference type="ChEBI" id="CHEBI:83834"/>
        <dbReference type="EC" id="5.2.1.8"/>
    </reaction>
</comment>
<dbReference type="InterPro" id="IPR046357">
    <property type="entry name" value="PPIase_dom_sf"/>
</dbReference>
<evidence type="ECO:0000313" key="14">
    <source>
        <dbReference type="Proteomes" id="UP001454036"/>
    </source>
</evidence>
<evidence type="ECO:0000256" key="8">
    <source>
        <dbReference type="ARBA" id="ARBA00023078"/>
    </source>
</evidence>
<evidence type="ECO:0000256" key="2">
    <source>
        <dbReference type="ARBA" id="ARBA00004456"/>
    </source>
</evidence>
<keyword evidence="6" id="KW-0934">Plastid</keyword>
<evidence type="ECO:0000256" key="1">
    <source>
        <dbReference type="ARBA" id="ARBA00000971"/>
    </source>
</evidence>
<dbReference type="FunFam" id="3.10.50.40:FF:000032">
    <property type="entry name" value="Peptidylprolyl isomerase"/>
    <property type="match status" value="1"/>
</dbReference>
<gene>
    <name evidence="13" type="ORF">LIER_40872</name>
</gene>
<dbReference type="EC" id="5.2.1.8" evidence="4 11"/>
<evidence type="ECO:0000313" key="13">
    <source>
        <dbReference type="EMBL" id="GAA0170019.1"/>
    </source>
</evidence>
<reference evidence="13 14" key="1">
    <citation type="submission" date="2024-01" db="EMBL/GenBank/DDBJ databases">
        <title>The complete chloroplast genome sequence of Lithospermum erythrorhizon: insights into the phylogenetic relationship among Boraginaceae species and the maternal lineages of purple gromwells.</title>
        <authorList>
            <person name="Okada T."/>
            <person name="Watanabe K."/>
        </authorList>
    </citation>
    <scope>NUCLEOTIDE SEQUENCE [LARGE SCALE GENOMIC DNA]</scope>
</reference>
<sequence>MSTSSPFCLGTISPRKPAIVPSFSPTNNNEVQLSQPSEALSINPLNISSLPATCSTLVNRREAIGFGLGLCFLLMPQWCNVAHATETAPCQFTLTQSGLAYCDKAIGYGSQPSKGQLIKAHYVGKLENGTVFDSSYNRGKPLTFRIGVGEVIKGWDQGILGGDGVPPMLAGGKRTLKIPPELGYGARGAGCKGGKCIIPPDSVLLFDVEYIGKG</sequence>
<evidence type="ECO:0000256" key="9">
    <source>
        <dbReference type="ARBA" id="ARBA00023110"/>
    </source>
</evidence>
<keyword evidence="10" id="KW-1015">Disulfide bond</keyword>
<keyword evidence="5" id="KW-0150">Chloroplast</keyword>